<name>A0A4Y2C0R9_ARAVE</name>
<accession>A0A4Y2C0R9</accession>
<proteinExistence type="predicted"/>
<dbReference type="EMBL" id="BGPR01000132">
    <property type="protein sequence ID" value="GBL97689.1"/>
    <property type="molecule type" value="Genomic_DNA"/>
</dbReference>
<sequence length="89" mass="10324">MAKCHENVNAVQRAWQEEFYEKNWSDKRTIKTDRISVLRPNEPNGNRTTLDFQTFGLQQPNSHRIFALTMGFEAMAPNGVDQSHCEVQL</sequence>
<evidence type="ECO:0000313" key="1">
    <source>
        <dbReference type="EMBL" id="GBL97689.1"/>
    </source>
</evidence>
<gene>
    <name evidence="1" type="ORF">AVEN_248643_1</name>
</gene>
<comment type="caution">
    <text evidence="1">The sequence shown here is derived from an EMBL/GenBank/DDBJ whole genome shotgun (WGS) entry which is preliminary data.</text>
</comment>
<keyword evidence="2" id="KW-1185">Reference proteome</keyword>
<protein>
    <recommendedName>
        <fullName evidence="3">DUF4817 domain-containing protein</fullName>
    </recommendedName>
</protein>
<organism evidence="1 2">
    <name type="scientific">Araneus ventricosus</name>
    <name type="common">Orbweaver spider</name>
    <name type="synonym">Epeira ventricosa</name>
    <dbReference type="NCBI Taxonomy" id="182803"/>
    <lineage>
        <taxon>Eukaryota</taxon>
        <taxon>Metazoa</taxon>
        <taxon>Ecdysozoa</taxon>
        <taxon>Arthropoda</taxon>
        <taxon>Chelicerata</taxon>
        <taxon>Arachnida</taxon>
        <taxon>Araneae</taxon>
        <taxon>Araneomorphae</taxon>
        <taxon>Entelegynae</taxon>
        <taxon>Araneoidea</taxon>
        <taxon>Araneidae</taxon>
        <taxon>Araneus</taxon>
    </lineage>
</organism>
<evidence type="ECO:0008006" key="3">
    <source>
        <dbReference type="Google" id="ProtNLM"/>
    </source>
</evidence>
<evidence type="ECO:0000313" key="2">
    <source>
        <dbReference type="Proteomes" id="UP000499080"/>
    </source>
</evidence>
<dbReference type="Proteomes" id="UP000499080">
    <property type="component" value="Unassembled WGS sequence"/>
</dbReference>
<reference evidence="1 2" key="1">
    <citation type="journal article" date="2019" name="Sci. Rep.">
        <title>Orb-weaving spider Araneus ventricosus genome elucidates the spidroin gene catalogue.</title>
        <authorList>
            <person name="Kono N."/>
            <person name="Nakamura H."/>
            <person name="Ohtoshi R."/>
            <person name="Moran D.A.P."/>
            <person name="Shinohara A."/>
            <person name="Yoshida Y."/>
            <person name="Fujiwara M."/>
            <person name="Mori M."/>
            <person name="Tomita M."/>
            <person name="Arakawa K."/>
        </authorList>
    </citation>
    <scope>NUCLEOTIDE SEQUENCE [LARGE SCALE GENOMIC DNA]</scope>
</reference>
<dbReference type="AlphaFoldDB" id="A0A4Y2C0R9"/>